<dbReference type="Pfam" id="PF07238">
    <property type="entry name" value="PilZ"/>
    <property type="match status" value="1"/>
</dbReference>
<dbReference type="PROSITE" id="PS50885">
    <property type="entry name" value="HAMP"/>
    <property type="match status" value="1"/>
</dbReference>
<keyword evidence="3 5" id="KW-0807">Transducer</keyword>
<dbReference type="Gene3D" id="2.40.10.220">
    <property type="entry name" value="predicted glycosyltransferase like domains"/>
    <property type="match status" value="1"/>
</dbReference>
<dbReference type="GO" id="GO:0007165">
    <property type="term" value="P:signal transduction"/>
    <property type="evidence" value="ECO:0007669"/>
    <property type="project" value="UniProtKB-KW"/>
</dbReference>
<dbReference type="SUPFAM" id="SSF58104">
    <property type="entry name" value="Methyl-accepting chemotaxis protein (MCP) signaling domain"/>
    <property type="match status" value="1"/>
</dbReference>
<dbReference type="PROSITE" id="PS50111">
    <property type="entry name" value="CHEMOTAXIS_TRANSDUC_2"/>
    <property type="match status" value="1"/>
</dbReference>
<keyword evidence="1" id="KW-0812">Transmembrane</keyword>
<evidence type="ECO:0000259" key="6">
    <source>
        <dbReference type="PROSITE" id="PS50111"/>
    </source>
</evidence>
<proteinExistence type="inferred from homology"/>
<dbReference type="Gene3D" id="1.10.287.950">
    <property type="entry name" value="Methyl-accepting chemotaxis protein"/>
    <property type="match status" value="1"/>
</dbReference>
<evidence type="ECO:0000256" key="5">
    <source>
        <dbReference type="PROSITE-ProRule" id="PRU00284"/>
    </source>
</evidence>
<dbReference type="GO" id="GO:0035438">
    <property type="term" value="F:cyclic-di-GMP binding"/>
    <property type="evidence" value="ECO:0007669"/>
    <property type="project" value="InterPro"/>
</dbReference>
<protein>
    <recommendedName>
        <fullName evidence="10">Methyl-accepting chemotaxis protein</fullName>
    </recommendedName>
</protein>
<feature type="domain" description="HAMP" evidence="7">
    <location>
        <begin position="50"/>
        <end position="103"/>
    </location>
</feature>
<organism evidence="8 9">
    <name type="scientific">Planomonospora parontospora</name>
    <dbReference type="NCBI Taxonomy" id="58119"/>
    <lineage>
        <taxon>Bacteria</taxon>
        <taxon>Bacillati</taxon>
        <taxon>Actinomycetota</taxon>
        <taxon>Actinomycetes</taxon>
        <taxon>Streptosporangiales</taxon>
        <taxon>Streptosporangiaceae</taxon>
        <taxon>Planomonospora</taxon>
    </lineage>
</organism>
<dbReference type="Proteomes" id="UP000627984">
    <property type="component" value="Unassembled WGS sequence"/>
</dbReference>
<feature type="domain" description="Methyl-accepting transducer" evidence="6">
    <location>
        <begin position="138"/>
        <end position="268"/>
    </location>
</feature>
<dbReference type="SUPFAM" id="SSF141371">
    <property type="entry name" value="PilZ domain-like"/>
    <property type="match status" value="1"/>
</dbReference>
<accession>A0AA37F3G2</accession>
<comment type="similarity">
    <text evidence="4">Belongs to the methyl-accepting chemotaxis (MCP) protein family.</text>
</comment>
<dbReference type="GO" id="GO:0016020">
    <property type="term" value="C:membrane"/>
    <property type="evidence" value="ECO:0007669"/>
    <property type="project" value="InterPro"/>
</dbReference>
<evidence type="ECO:0000256" key="3">
    <source>
        <dbReference type="ARBA" id="ARBA00023224"/>
    </source>
</evidence>
<dbReference type="AlphaFoldDB" id="A0AA37F3G2"/>
<keyword evidence="2" id="KW-1133">Transmembrane helix</keyword>
<evidence type="ECO:0000256" key="1">
    <source>
        <dbReference type="ARBA" id="ARBA00022692"/>
    </source>
</evidence>
<evidence type="ECO:0000259" key="7">
    <source>
        <dbReference type="PROSITE" id="PS50885"/>
    </source>
</evidence>
<dbReference type="EMBL" id="BMQD01000004">
    <property type="protein sequence ID" value="GGK57213.1"/>
    <property type="molecule type" value="Genomic_DNA"/>
</dbReference>
<evidence type="ECO:0008006" key="10">
    <source>
        <dbReference type="Google" id="ProtNLM"/>
    </source>
</evidence>
<evidence type="ECO:0000256" key="4">
    <source>
        <dbReference type="ARBA" id="ARBA00029447"/>
    </source>
</evidence>
<dbReference type="Pfam" id="PF00015">
    <property type="entry name" value="MCPsignal"/>
    <property type="match status" value="1"/>
</dbReference>
<name>A0AA37F3G2_9ACTN</name>
<dbReference type="SMART" id="SM00283">
    <property type="entry name" value="MA"/>
    <property type="match status" value="1"/>
</dbReference>
<evidence type="ECO:0000313" key="8">
    <source>
        <dbReference type="EMBL" id="GGK57213.1"/>
    </source>
</evidence>
<comment type="caution">
    <text evidence="8">The sequence shown here is derived from an EMBL/GenBank/DDBJ whole genome shotgun (WGS) entry which is preliminary data.</text>
</comment>
<dbReference type="InterPro" id="IPR004089">
    <property type="entry name" value="MCPsignal_dom"/>
</dbReference>
<dbReference type="PANTHER" id="PTHR32089">
    <property type="entry name" value="METHYL-ACCEPTING CHEMOTAXIS PROTEIN MCPB"/>
    <property type="match status" value="1"/>
</dbReference>
<reference evidence="8" key="1">
    <citation type="journal article" date="2014" name="Int. J. Syst. Evol. Microbiol.">
        <title>Complete genome sequence of Corynebacterium casei LMG S-19264T (=DSM 44701T), isolated from a smear-ripened cheese.</title>
        <authorList>
            <consortium name="US DOE Joint Genome Institute (JGI-PGF)"/>
            <person name="Walter F."/>
            <person name="Albersmeier A."/>
            <person name="Kalinowski J."/>
            <person name="Ruckert C."/>
        </authorList>
    </citation>
    <scope>NUCLEOTIDE SEQUENCE</scope>
    <source>
        <strain evidence="8">JCM 3093</strain>
    </source>
</reference>
<evidence type="ECO:0000256" key="2">
    <source>
        <dbReference type="ARBA" id="ARBA00022989"/>
    </source>
</evidence>
<dbReference type="RefSeq" id="WP_191894163.1">
    <property type="nucleotide sequence ID" value="NZ_BMQD01000004.1"/>
</dbReference>
<sequence>MNHGRPRAGLPLAGPPVLLLAVLGLTARPSPVTLAATALLYGTAVLLTRRRARQRVRSLRHAAEAVLASDDRDARVGAGHGGELGALGRVIDAMLDTIAAQRAELDRAAAAREEQLHATYAERRLNEQQARERAQKMINSSISAIMGELEVVAGKAEELRASADVIDERVGATDVLTRQVVERGRRAGDTVEQLEASLREVEGMAQAISNVAAQTHLLALNATIEAVHAGEAGRGFGVVADEVKELAMATTRSTEEITSIVRSLEANAGAMASALTGMAGGVDDLDTATSQVGAMTRQQHSGVQLVQEYLDRAIRRISTMARLSEQLERRNAPRAPIGGETRIRLGGGSHPARMIDVSTTGLHCSLLPDSSLKQGDLVEVDLPLPGERPLALSATVVHRRAHDGTVEIGLHFTDVPQAAEDRVHRYVVAALSDLD</sequence>
<dbReference type="InterPro" id="IPR009875">
    <property type="entry name" value="PilZ_domain"/>
</dbReference>
<dbReference type="InterPro" id="IPR003660">
    <property type="entry name" value="HAMP_dom"/>
</dbReference>
<gene>
    <name evidence="8" type="ORF">GCM10010126_15970</name>
</gene>
<dbReference type="Gene3D" id="6.10.340.10">
    <property type="match status" value="1"/>
</dbReference>
<dbReference type="PANTHER" id="PTHR32089:SF112">
    <property type="entry name" value="LYSOZYME-LIKE PROTEIN-RELATED"/>
    <property type="match status" value="1"/>
</dbReference>
<keyword evidence="2" id="KW-0472">Membrane</keyword>
<evidence type="ECO:0000313" key="9">
    <source>
        <dbReference type="Proteomes" id="UP000627984"/>
    </source>
</evidence>
<reference evidence="8" key="2">
    <citation type="submission" date="2022-09" db="EMBL/GenBank/DDBJ databases">
        <authorList>
            <person name="Sun Q."/>
            <person name="Ohkuma M."/>
        </authorList>
    </citation>
    <scope>NUCLEOTIDE SEQUENCE</scope>
    <source>
        <strain evidence="8">JCM 3093</strain>
    </source>
</reference>